<dbReference type="InterPro" id="IPR016066">
    <property type="entry name" value="A-D-PHexomutase_CS"/>
</dbReference>
<dbReference type="GO" id="GO:0005975">
    <property type="term" value="P:carbohydrate metabolic process"/>
    <property type="evidence" value="ECO:0007669"/>
    <property type="project" value="InterPro"/>
</dbReference>
<dbReference type="InterPro" id="IPR005844">
    <property type="entry name" value="A-D-PHexomutase_a/b/a-I"/>
</dbReference>
<gene>
    <name evidence="6" type="ORF">CUNI_LOCUS15277</name>
</gene>
<feature type="non-terminal residue" evidence="6">
    <location>
        <position position="173"/>
    </location>
</feature>
<accession>A0A8S3ZK41</accession>
<evidence type="ECO:0000313" key="7">
    <source>
        <dbReference type="Proteomes" id="UP000678393"/>
    </source>
</evidence>
<dbReference type="Gene3D" id="3.40.120.10">
    <property type="entry name" value="Alpha-D-Glucose-1,6-Bisphosphate, subunit A, domain 3"/>
    <property type="match status" value="1"/>
</dbReference>
<dbReference type="PANTHER" id="PTHR45745">
    <property type="entry name" value="PHOSPHOMANNOMUTASE 45A"/>
    <property type="match status" value="1"/>
</dbReference>
<keyword evidence="4" id="KW-0413">Isomerase</keyword>
<dbReference type="GO" id="GO:0000287">
    <property type="term" value="F:magnesium ion binding"/>
    <property type="evidence" value="ECO:0007669"/>
    <property type="project" value="InterPro"/>
</dbReference>
<keyword evidence="2" id="KW-0479">Metal-binding</keyword>
<feature type="domain" description="Alpha-D-phosphohexomutase alpha/beta/alpha" evidence="5">
    <location>
        <begin position="51"/>
        <end position="173"/>
    </location>
</feature>
<keyword evidence="7" id="KW-1185">Reference proteome</keyword>
<organism evidence="6 7">
    <name type="scientific">Candidula unifasciata</name>
    <dbReference type="NCBI Taxonomy" id="100452"/>
    <lineage>
        <taxon>Eukaryota</taxon>
        <taxon>Metazoa</taxon>
        <taxon>Spiralia</taxon>
        <taxon>Lophotrochozoa</taxon>
        <taxon>Mollusca</taxon>
        <taxon>Gastropoda</taxon>
        <taxon>Heterobranchia</taxon>
        <taxon>Euthyneura</taxon>
        <taxon>Panpulmonata</taxon>
        <taxon>Eupulmonata</taxon>
        <taxon>Stylommatophora</taxon>
        <taxon>Helicina</taxon>
        <taxon>Helicoidea</taxon>
        <taxon>Geomitridae</taxon>
        <taxon>Candidula</taxon>
    </lineage>
</organism>
<dbReference type="Pfam" id="PF02878">
    <property type="entry name" value="PGM_PMM_I"/>
    <property type="match status" value="1"/>
</dbReference>
<dbReference type="GO" id="GO:0005634">
    <property type="term" value="C:nucleus"/>
    <property type="evidence" value="ECO:0007669"/>
    <property type="project" value="TreeGrafter"/>
</dbReference>
<protein>
    <recommendedName>
        <fullName evidence="5">Alpha-D-phosphohexomutase alpha/beta/alpha domain-containing protein</fullName>
    </recommendedName>
</protein>
<dbReference type="InterPro" id="IPR016055">
    <property type="entry name" value="A-D-PHexomutase_a/b/a-I/II/III"/>
</dbReference>
<comment type="similarity">
    <text evidence="1">Belongs to the phosphohexose mutase family.</text>
</comment>
<dbReference type="SUPFAM" id="SSF53738">
    <property type="entry name" value="Phosphoglucomutase, first 3 domains"/>
    <property type="match status" value="1"/>
</dbReference>
<keyword evidence="3" id="KW-0460">Magnesium</keyword>
<dbReference type="GO" id="GO:0008973">
    <property type="term" value="F:phosphopentomutase activity"/>
    <property type="evidence" value="ECO:0007669"/>
    <property type="project" value="TreeGrafter"/>
</dbReference>
<comment type="caution">
    <text evidence="6">The sequence shown here is derived from an EMBL/GenBank/DDBJ whole genome shotgun (WGS) entry which is preliminary data.</text>
</comment>
<proteinExistence type="inferred from homology"/>
<evidence type="ECO:0000259" key="5">
    <source>
        <dbReference type="Pfam" id="PF02878"/>
    </source>
</evidence>
<reference evidence="6" key="1">
    <citation type="submission" date="2021-04" db="EMBL/GenBank/DDBJ databases">
        <authorList>
            <consortium name="Molecular Ecology Group"/>
        </authorList>
    </citation>
    <scope>NUCLEOTIDE SEQUENCE</scope>
</reference>
<dbReference type="AlphaFoldDB" id="A0A8S3ZK41"/>
<name>A0A8S3ZK41_9EUPU</name>
<evidence type="ECO:0000256" key="3">
    <source>
        <dbReference type="ARBA" id="ARBA00022842"/>
    </source>
</evidence>
<dbReference type="OrthoDB" id="8300170at2759"/>
<dbReference type="PROSITE" id="PS00710">
    <property type="entry name" value="PGM_PMM"/>
    <property type="match status" value="1"/>
</dbReference>
<sequence length="173" mass="19302">MTEIDTGNEQLNAEINQWLKWDKNEKTRLAIKTLTEENNYPELKKLLLQRMEFGTAGLRAKMGPGNSQMNDLTIIQTTQGMVKYCKGVLPQIATSGVVVGFDGRHNSHRWAKIVSTVFVNAGIPVYLFSKMCPTPYVAFSIRSLKAACGIMVTASHNPKDDNGYKVYWSNGAQ</sequence>
<dbReference type="EMBL" id="CAJHNH020003657">
    <property type="protein sequence ID" value="CAG5129719.1"/>
    <property type="molecule type" value="Genomic_DNA"/>
</dbReference>
<dbReference type="GO" id="GO:0006166">
    <property type="term" value="P:purine ribonucleoside salvage"/>
    <property type="evidence" value="ECO:0007669"/>
    <property type="project" value="TreeGrafter"/>
</dbReference>
<evidence type="ECO:0000256" key="1">
    <source>
        <dbReference type="ARBA" id="ARBA00010231"/>
    </source>
</evidence>
<dbReference type="Proteomes" id="UP000678393">
    <property type="component" value="Unassembled WGS sequence"/>
</dbReference>
<evidence type="ECO:0000313" key="6">
    <source>
        <dbReference type="EMBL" id="CAG5129719.1"/>
    </source>
</evidence>
<dbReference type="PANTHER" id="PTHR45745:SF1">
    <property type="entry name" value="PHOSPHOGLUCOMUTASE 2B-RELATED"/>
    <property type="match status" value="1"/>
</dbReference>
<evidence type="ECO:0000256" key="2">
    <source>
        <dbReference type="ARBA" id="ARBA00022723"/>
    </source>
</evidence>
<evidence type="ECO:0000256" key="4">
    <source>
        <dbReference type="ARBA" id="ARBA00023235"/>
    </source>
</evidence>